<comment type="caution">
    <text evidence="1">The sequence shown here is derived from an EMBL/GenBank/DDBJ whole genome shotgun (WGS) entry which is preliminary data.</text>
</comment>
<evidence type="ECO:0000313" key="2">
    <source>
        <dbReference type="Proteomes" id="UP000005150"/>
    </source>
</evidence>
<dbReference type="InterPro" id="IPR019068">
    <property type="entry name" value="Restrct_endonuc_II_MjaI"/>
</dbReference>
<dbReference type="Pfam" id="PF09568">
    <property type="entry name" value="RE_MjaI"/>
    <property type="match status" value="1"/>
</dbReference>
<reference evidence="1 2" key="1">
    <citation type="submission" date="2012-02" db="EMBL/GenBank/DDBJ databases">
        <title>The Genome Sequence of Bacteroides salyersiae CL02T12C01.</title>
        <authorList>
            <consortium name="The Broad Institute Genome Sequencing Platform"/>
            <person name="Earl A."/>
            <person name="Ward D."/>
            <person name="Feldgarden M."/>
            <person name="Gevers D."/>
            <person name="Zitomersky N.L."/>
            <person name="Coyne M.J."/>
            <person name="Comstock L.E."/>
            <person name="Young S.K."/>
            <person name="Zeng Q."/>
            <person name="Gargeya S."/>
            <person name="Fitzgerald M."/>
            <person name="Haas B."/>
            <person name="Abouelleil A."/>
            <person name="Alvarado L."/>
            <person name="Arachchi H.M."/>
            <person name="Berlin A."/>
            <person name="Chapman S.B."/>
            <person name="Gearin G."/>
            <person name="Goldberg J."/>
            <person name="Griggs A."/>
            <person name="Gujja S."/>
            <person name="Hansen M."/>
            <person name="Heiman D."/>
            <person name="Howarth C."/>
            <person name="Larimer J."/>
            <person name="Lui A."/>
            <person name="MacDonald P.J.P."/>
            <person name="McCowen C."/>
            <person name="Montmayeur A."/>
            <person name="Murphy C."/>
            <person name="Neiman D."/>
            <person name="Pearson M."/>
            <person name="Priest M."/>
            <person name="Roberts A."/>
            <person name="Saif S."/>
            <person name="Shea T."/>
            <person name="Sisk P."/>
            <person name="Stolte C."/>
            <person name="Sykes S."/>
            <person name="Wortman J."/>
            <person name="Nusbaum C."/>
            <person name="Birren B."/>
        </authorList>
    </citation>
    <scope>NUCLEOTIDE SEQUENCE [LARGE SCALE GENOMIC DNA]</scope>
    <source>
        <strain evidence="1 2">CL02T12C01</strain>
    </source>
</reference>
<dbReference type="GO" id="GO:0009036">
    <property type="term" value="F:type II site-specific deoxyribonuclease activity"/>
    <property type="evidence" value="ECO:0007669"/>
    <property type="project" value="InterPro"/>
</dbReference>
<dbReference type="EMBL" id="AGXV01000042">
    <property type="protein sequence ID" value="EIY58725.1"/>
    <property type="molecule type" value="Genomic_DNA"/>
</dbReference>
<evidence type="ECO:0000313" key="1">
    <source>
        <dbReference type="EMBL" id="EIY58725.1"/>
    </source>
</evidence>
<dbReference type="REBASE" id="93073">
    <property type="entry name" value="Bsa12C01ORF3689P"/>
</dbReference>
<dbReference type="AlphaFoldDB" id="I8Y6F7"/>
<sequence>MDKYSMNFGKKERVLNYACQTYQLSRPNKVGAVMALIRDCQPFSFDEWQSWYFENAHTAGKNPTKITVESLHELGERLYAKITEVVIPEWEAAFRELTEQDCIDYIYNLTINRTYDGYIREKSVINDGLAKVFPNIDFEESDPELDHAGDIDYIAKIGDKAIGIQIKPITASANFGSYSLTERMKASFESFKERYGGNVFIVFSLDGEIANKEVIEQIRHEISQMLYV</sequence>
<organism evidence="1 2">
    <name type="scientific">Bacteroides salyersiae CL02T12C01</name>
    <dbReference type="NCBI Taxonomy" id="997887"/>
    <lineage>
        <taxon>Bacteria</taxon>
        <taxon>Pseudomonadati</taxon>
        <taxon>Bacteroidota</taxon>
        <taxon>Bacteroidia</taxon>
        <taxon>Bacteroidales</taxon>
        <taxon>Bacteroidaceae</taxon>
        <taxon>Bacteroides</taxon>
    </lineage>
</organism>
<gene>
    <name evidence="1" type="ORF">HMPREF1071_03690</name>
</gene>
<dbReference type="HOGENOM" id="CLU_112805_0_0_10"/>
<dbReference type="GO" id="GO:0003677">
    <property type="term" value="F:DNA binding"/>
    <property type="evidence" value="ECO:0007669"/>
    <property type="project" value="InterPro"/>
</dbReference>
<name>I8Y6F7_9BACE</name>
<proteinExistence type="predicted"/>
<dbReference type="Proteomes" id="UP000005150">
    <property type="component" value="Unassembled WGS sequence"/>
</dbReference>
<keyword evidence="2" id="KW-1185">Reference proteome</keyword>
<dbReference type="PATRIC" id="fig|997887.3.peg.3835"/>
<protein>
    <recommendedName>
        <fullName evidence="3">MjaI restriction endonuclease</fullName>
    </recommendedName>
</protein>
<dbReference type="RefSeq" id="WP_005930455.1">
    <property type="nucleotide sequence ID" value="NZ_JH724309.1"/>
</dbReference>
<accession>I8Y6F7</accession>
<dbReference type="GO" id="GO:0009307">
    <property type="term" value="P:DNA restriction-modification system"/>
    <property type="evidence" value="ECO:0007669"/>
    <property type="project" value="InterPro"/>
</dbReference>
<evidence type="ECO:0008006" key="3">
    <source>
        <dbReference type="Google" id="ProtNLM"/>
    </source>
</evidence>